<dbReference type="EnsemblMetazoa" id="BGLB028320-RC">
    <property type="protein sequence ID" value="BGLB028320-PC"/>
    <property type="gene ID" value="BGLB028320"/>
</dbReference>
<dbReference type="RefSeq" id="XP_013069545.2">
    <property type="nucleotide sequence ID" value="XM_013214091.2"/>
</dbReference>
<dbReference type="GO" id="GO:0016055">
    <property type="term" value="P:Wnt signaling pathway"/>
    <property type="evidence" value="ECO:0007669"/>
    <property type="project" value="UniProtKB-KW"/>
</dbReference>
<dbReference type="Gene3D" id="1.25.40.10">
    <property type="entry name" value="Tetratricopeptide repeat domain"/>
    <property type="match status" value="3"/>
</dbReference>
<evidence type="ECO:0000256" key="1">
    <source>
        <dbReference type="ARBA" id="ARBA00022687"/>
    </source>
</evidence>
<name>A0A2C9L8K2_BIOGL</name>
<gene>
    <name evidence="8" type="primary">106057053</name>
</gene>
<evidence type="ECO:0000259" key="7">
    <source>
        <dbReference type="Pfam" id="PF24884"/>
    </source>
</evidence>
<evidence type="ECO:0000256" key="2">
    <source>
        <dbReference type="ARBA" id="ARBA00022737"/>
    </source>
</evidence>
<protein>
    <recommendedName>
        <fullName evidence="3">Nephrocystin-3</fullName>
    </recommendedName>
</protein>
<dbReference type="InterPro" id="IPR027417">
    <property type="entry name" value="P-loop_NTPase"/>
</dbReference>
<dbReference type="Pfam" id="PF13271">
    <property type="entry name" value="DUF4062"/>
    <property type="match status" value="1"/>
</dbReference>
<sequence length="1262" mass="145834">MSKMKLKDSKTLRLFFSSPFGGMEEEREELTRKYFPQFQHLCNSRGIQFVPVDMRWGITSEAADNAQVINICLREIDRSDVFIGFFGQRYGWHGESDELLQRNFDNAMQKYPWLVNYRGKSVTELEFLHGHLNNPGAIPASICFRDKAYDEAVQQECLAKDKKSKMVKYMAESDHSTMLMKDLIQRVKETESKCLGLLLDYKNPIEGAKFMFESVWECCKELVSGSESQVVSQLEQNRLFHDTFMAFRTSLYYGGEVYFDQLRPDSLKDHPTVLVRGSAGCGKSALLANYVKWLKESEEEINLIYHFVGCAQGTTNSKSILQRILSELQHINGTETKEDSSAAQSLAQTKVSNKFHEIFLKVKTEMQQASSNGKNVLIIIDGLEKVNASSKTEKHLYWIPEEFPPGVSLIVSTENTDLNTIDLLVHQKHFYDIEILPLDTVTQEIISKETLLIKGKELSPHQLERIVRVEQTKNPLFLKIVLSEISIYGYFRLLDKKIDSLIYCDGVKDLLTKVLERLEEDYNSNNLNSPLVQQVLSAIAVSHCGLSEEELVKMFCLSSTSWSPFYFSMEIFFIKHEGLLRFAFLEFENAVKERYLKSPDEREVAIKKLVNYFEKQRQNDIQTPEMLFSMVIRRVAEELPYLQSEINDKHGLIKTLSDVRIFHVLEKKNEYEIIDLLNCTGCKQDEIVELLFASYDKAITHLYNYQQENETINEEPPGYLLMPVLESMKKIFSIANYHRAHVKTLLRIINILEGIHNKVNDTIRQTKLRENRYFLACAYVDNTEYDKAQELHESVMMECRNMLELIKEDKVIKQTLAYTCNGLGILHLKQQHYEEAESLLKESQRLHTEIENELCAAEAVQNLGIAKLETNQPDVALKHFQEAMKVFESVYFGHLPLEVGNLLTNMALCYRRMEDFDLAEAMYQRSLQVKAKAVGWNHEVIATCYMNLGTLEFYRKNNCKAEEYTRKAIEIYEKNEVKLEQNEMWMAQENLVANLIAQEKWEEALPIFLKVFKLVKKENLIDQASASIHREMIRYMTHVKMFEESADVAICHINSHKQRQPIFYLLLDFCDRQAALSSESQPPKRDKTLSVRYALEEIWPGNNELTAYIAQTYLVPDNNLAELLTLVNKMDEMNPNFTWTCYKVAEEWCADNKKMALAVLTKGLEKYPDSSYLKSKLFDCHRDLKQFTEAYSLVKEVIASEPDNQALLLVAGDVACKTGDLELCMELWAKVSLMPDTNLSQMAKSALKNIQDYLDSEDKTNT</sequence>
<feature type="repeat" description="TPR" evidence="4">
    <location>
        <begin position="857"/>
        <end position="890"/>
    </location>
</feature>
<dbReference type="GO" id="GO:0080008">
    <property type="term" value="C:Cul4-RING E3 ubiquitin ligase complex"/>
    <property type="evidence" value="ECO:0007669"/>
    <property type="project" value="TreeGrafter"/>
</dbReference>
<organism evidence="8 9">
    <name type="scientific">Biomphalaria glabrata</name>
    <name type="common">Bloodfluke planorb</name>
    <name type="synonym">Freshwater snail</name>
    <dbReference type="NCBI Taxonomy" id="6526"/>
    <lineage>
        <taxon>Eukaryota</taxon>
        <taxon>Metazoa</taxon>
        <taxon>Spiralia</taxon>
        <taxon>Lophotrochozoa</taxon>
        <taxon>Mollusca</taxon>
        <taxon>Gastropoda</taxon>
        <taxon>Heterobranchia</taxon>
        <taxon>Euthyneura</taxon>
        <taxon>Panpulmonata</taxon>
        <taxon>Hygrophila</taxon>
        <taxon>Lymnaeoidea</taxon>
        <taxon>Planorbidae</taxon>
        <taxon>Biomphalaria</taxon>
    </lineage>
</organism>
<dbReference type="InterPro" id="IPR025139">
    <property type="entry name" value="DUF4062"/>
</dbReference>
<dbReference type="Pfam" id="PF13424">
    <property type="entry name" value="TPR_12"/>
    <property type="match status" value="2"/>
</dbReference>
<feature type="domain" description="DUF4062" evidence="5">
    <location>
        <begin position="14"/>
        <end position="116"/>
    </location>
</feature>
<dbReference type="InterPro" id="IPR011990">
    <property type="entry name" value="TPR-like_helical_dom_sf"/>
</dbReference>
<evidence type="ECO:0000313" key="9">
    <source>
        <dbReference type="Proteomes" id="UP000076420"/>
    </source>
</evidence>
<dbReference type="PANTHER" id="PTHR19860:SF40">
    <property type="entry name" value="WD40 REPEAT-CONTAINING PROTEIN"/>
    <property type="match status" value="1"/>
</dbReference>
<dbReference type="AlphaFoldDB" id="A0A2C9L8K2"/>
<accession>A0A2C9L8K2</accession>
<dbReference type="Pfam" id="PF24884">
    <property type="entry name" value="NPHP3_hel"/>
    <property type="match status" value="1"/>
</dbReference>
<dbReference type="InterPro" id="IPR056884">
    <property type="entry name" value="NPHP3-like_N"/>
</dbReference>
<reference evidence="8" key="1">
    <citation type="submission" date="2020-05" db="UniProtKB">
        <authorList>
            <consortium name="EnsemblMetazoa"/>
        </authorList>
    </citation>
    <scope>IDENTIFICATION</scope>
    <source>
        <strain evidence="8">BB02</strain>
    </source>
</reference>
<dbReference type="PROSITE" id="PS50005">
    <property type="entry name" value="TPR"/>
    <property type="match status" value="1"/>
</dbReference>
<keyword evidence="2" id="KW-0677">Repeat</keyword>
<proteinExistence type="predicted"/>
<dbReference type="PANTHER" id="PTHR19860">
    <property type="entry name" value="DDB1- AND CUL4-ASSOCIATED FACTOR 12-RELATED"/>
    <property type="match status" value="1"/>
</dbReference>
<keyword evidence="1" id="KW-0879">Wnt signaling pathway</keyword>
<dbReference type="SUPFAM" id="SSF48452">
    <property type="entry name" value="TPR-like"/>
    <property type="match status" value="3"/>
</dbReference>
<feature type="domain" description="Nephrocystin 3 helical" evidence="7">
    <location>
        <begin position="450"/>
        <end position="594"/>
    </location>
</feature>
<evidence type="ECO:0000259" key="6">
    <source>
        <dbReference type="Pfam" id="PF24883"/>
    </source>
</evidence>
<dbReference type="InterPro" id="IPR056883">
    <property type="entry name" value="NPHP3_hel"/>
</dbReference>
<evidence type="ECO:0000313" key="8">
    <source>
        <dbReference type="EnsemblMetazoa" id="BGLB028320-PC"/>
    </source>
</evidence>
<dbReference type="VEuPathDB" id="VectorBase:BGLB028320"/>
<feature type="domain" description="Nephrocystin 3-like N-terminal" evidence="6">
    <location>
        <begin position="268"/>
        <end position="392"/>
    </location>
</feature>
<dbReference type="STRING" id="6526.A0A2C9L8K2"/>
<evidence type="ECO:0000259" key="5">
    <source>
        <dbReference type="Pfam" id="PF13271"/>
    </source>
</evidence>
<keyword evidence="4" id="KW-0802">TPR repeat</keyword>
<evidence type="ECO:0000256" key="3">
    <source>
        <dbReference type="ARBA" id="ARBA00040387"/>
    </source>
</evidence>
<dbReference type="VEuPathDB" id="VectorBase:BGLAX_052691"/>
<dbReference type="SUPFAM" id="SSF52540">
    <property type="entry name" value="P-loop containing nucleoside triphosphate hydrolases"/>
    <property type="match status" value="1"/>
</dbReference>
<dbReference type="OrthoDB" id="2325716at2759"/>
<dbReference type="Proteomes" id="UP000076420">
    <property type="component" value="Unassembled WGS sequence"/>
</dbReference>
<dbReference type="Pfam" id="PF24883">
    <property type="entry name" value="NPHP3_N"/>
    <property type="match status" value="1"/>
</dbReference>
<evidence type="ECO:0000256" key="4">
    <source>
        <dbReference type="PROSITE-ProRule" id="PRU00339"/>
    </source>
</evidence>
<dbReference type="InterPro" id="IPR019734">
    <property type="entry name" value="TPR_rpt"/>
</dbReference>
<dbReference type="Gene3D" id="3.40.50.300">
    <property type="entry name" value="P-loop containing nucleotide triphosphate hydrolases"/>
    <property type="match status" value="1"/>
</dbReference>
<dbReference type="InterPro" id="IPR051191">
    <property type="entry name" value="DCAF12"/>
</dbReference>
<dbReference type="KEGG" id="bgt:106057053"/>
<dbReference type="SMART" id="SM00028">
    <property type="entry name" value="TPR"/>
    <property type="match status" value="5"/>
</dbReference>